<sequence>MASSLSQVIKVKASIITVEVGQVQKDIVDLVNKHALVSNRSIDYMEEKALIRMLILFLGFSYVLSSAAVPLSRIFKSINANPSAQELMAQVLSLSLFLSHINDNEAPY</sequence>
<reference evidence="2 3" key="1">
    <citation type="submission" date="2020-04" db="EMBL/GenBank/DDBJ databases">
        <title>Plant Genome Project.</title>
        <authorList>
            <person name="Zhang R.-G."/>
        </authorList>
    </citation>
    <scope>NUCLEOTIDE SEQUENCE [LARGE SCALE GENOMIC DNA]</scope>
    <source>
        <strain evidence="2">YNK0</strain>
        <tissue evidence="2">Leaf</tissue>
    </source>
</reference>
<evidence type="ECO:0000256" key="1">
    <source>
        <dbReference type="SAM" id="Phobius"/>
    </source>
</evidence>
<keyword evidence="1" id="KW-0472">Membrane</keyword>
<keyword evidence="1" id="KW-0812">Transmembrane</keyword>
<dbReference type="EMBL" id="JABCRI010000007">
    <property type="protein sequence ID" value="KAF8403467.1"/>
    <property type="molecule type" value="Genomic_DNA"/>
</dbReference>
<keyword evidence="1" id="KW-1133">Transmembrane helix</keyword>
<protein>
    <submittedName>
        <fullName evidence="2">Uncharacterized protein</fullName>
    </submittedName>
</protein>
<dbReference type="Proteomes" id="UP000655225">
    <property type="component" value="Unassembled WGS sequence"/>
</dbReference>
<comment type="caution">
    <text evidence="2">The sequence shown here is derived from an EMBL/GenBank/DDBJ whole genome shotgun (WGS) entry which is preliminary data.</text>
</comment>
<gene>
    <name evidence="2" type="ORF">HHK36_011571</name>
</gene>
<organism evidence="2 3">
    <name type="scientific">Tetracentron sinense</name>
    <name type="common">Spur-leaf</name>
    <dbReference type="NCBI Taxonomy" id="13715"/>
    <lineage>
        <taxon>Eukaryota</taxon>
        <taxon>Viridiplantae</taxon>
        <taxon>Streptophyta</taxon>
        <taxon>Embryophyta</taxon>
        <taxon>Tracheophyta</taxon>
        <taxon>Spermatophyta</taxon>
        <taxon>Magnoliopsida</taxon>
        <taxon>Trochodendrales</taxon>
        <taxon>Trochodendraceae</taxon>
        <taxon>Tetracentron</taxon>
    </lineage>
</organism>
<evidence type="ECO:0000313" key="2">
    <source>
        <dbReference type="EMBL" id="KAF8403467.1"/>
    </source>
</evidence>
<proteinExistence type="predicted"/>
<name>A0A834ZBC3_TETSI</name>
<keyword evidence="3" id="KW-1185">Reference proteome</keyword>
<evidence type="ECO:0000313" key="3">
    <source>
        <dbReference type="Proteomes" id="UP000655225"/>
    </source>
</evidence>
<dbReference type="AlphaFoldDB" id="A0A834ZBC3"/>
<accession>A0A834ZBC3</accession>
<feature type="transmembrane region" description="Helical" evidence="1">
    <location>
        <begin position="49"/>
        <end position="69"/>
    </location>
</feature>